<name>A0A6J4KB20_9BACT</name>
<organism evidence="2">
    <name type="scientific">uncultured Gemmatimonadaceae bacterium</name>
    <dbReference type="NCBI Taxonomy" id="246130"/>
    <lineage>
        <taxon>Bacteria</taxon>
        <taxon>Pseudomonadati</taxon>
        <taxon>Gemmatimonadota</taxon>
        <taxon>Gemmatimonadia</taxon>
        <taxon>Gemmatimonadales</taxon>
        <taxon>Gemmatimonadaceae</taxon>
        <taxon>environmental samples</taxon>
    </lineage>
</organism>
<evidence type="ECO:0000259" key="1">
    <source>
        <dbReference type="Pfam" id="PF01323"/>
    </source>
</evidence>
<dbReference type="SUPFAM" id="SSF52833">
    <property type="entry name" value="Thioredoxin-like"/>
    <property type="match status" value="1"/>
</dbReference>
<dbReference type="EMBL" id="CADCTU010000155">
    <property type="protein sequence ID" value="CAA9299672.1"/>
    <property type="molecule type" value="Genomic_DNA"/>
</dbReference>
<dbReference type="Gene3D" id="3.40.30.10">
    <property type="entry name" value="Glutaredoxin"/>
    <property type="match status" value="1"/>
</dbReference>
<dbReference type="CDD" id="cd03024">
    <property type="entry name" value="DsbA_FrnE"/>
    <property type="match status" value="1"/>
</dbReference>
<dbReference type="AlphaFoldDB" id="A0A6J4KB20"/>
<sequence>MKVEIWSDIACPWCYIGKRRFERALEGFEDRSGVEVVWRSFELDPTAPRQHDAPQAELLARKYRMPLAQAEAMNARMTGEAAKEGLTFRMDRVRVGNTFDAHRLIHLAAAAGRREAMVERLFAAYLGEGEALGDVEVLVRLAVDAGLDARTAREALASGAFADAVRADEARARAFGITGVPFFAIDERYGVSGAQPPEAILGALRQAWSESGRALVAAAAPADGCADGSCAI</sequence>
<dbReference type="GO" id="GO:0016853">
    <property type="term" value="F:isomerase activity"/>
    <property type="evidence" value="ECO:0007669"/>
    <property type="project" value="UniProtKB-KW"/>
</dbReference>
<dbReference type="InterPro" id="IPR001853">
    <property type="entry name" value="DSBA-like_thioredoxin_dom"/>
</dbReference>
<dbReference type="GO" id="GO:0016491">
    <property type="term" value="F:oxidoreductase activity"/>
    <property type="evidence" value="ECO:0007669"/>
    <property type="project" value="InterPro"/>
</dbReference>
<dbReference type="PANTHER" id="PTHR13887:SF41">
    <property type="entry name" value="THIOREDOXIN SUPERFAMILY PROTEIN"/>
    <property type="match status" value="1"/>
</dbReference>
<protein>
    <submittedName>
        <fullName evidence="2">2-hydroxychromene-2-carboxylate isomerase/DsbA-like thioredoxin domain</fullName>
    </submittedName>
</protein>
<keyword evidence="2" id="KW-0413">Isomerase</keyword>
<dbReference type="Pfam" id="PF01323">
    <property type="entry name" value="DSBA"/>
    <property type="match status" value="1"/>
</dbReference>
<evidence type="ECO:0000313" key="2">
    <source>
        <dbReference type="EMBL" id="CAA9299672.1"/>
    </source>
</evidence>
<accession>A0A6J4KB20</accession>
<feature type="domain" description="DSBA-like thioredoxin" evidence="1">
    <location>
        <begin position="3"/>
        <end position="204"/>
    </location>
</feature>
<reference evidence="2" key="1">
    <citation type="submission" date="2020-02" db="EMBL/GenBank/DDBJ databases">
        <authorList>
            <person name="Meier V. D."/>
        </authorList>
    </citation>
    <scope>NUCLEOTIDE SEQUENCE</scope>
    <source>
        <strain evidence="2">AVDCRST_MAG11</strain>
    </source>
</reference>
<proteinExistence type="predicted"/>
<dbReference type="PANTHER" id="PTHR13887">
    <property type="entry name" value="GLUTATHIONE S-TRANSFERASE KAPPA"/>
    <property type="match status" value="1"/>
</dbReference>
<dbReference type="InterPro" id="IPR036249">
    <property type="entry name" value="Thioredoxin-like_sf"/>
</dbReference>
<gene>
    <name evidence="2" type="ORF">AVDCRST_MAG11-728</name>
</gene>